<comment type="caution">
    <text evidence="1">The sequence shown here is derived from an EMBL/GenBank/DDBJ whole genome shotgun (WGS) entry which is preliminary data.</text>
</comment>
<reference evidence="1" key="1">
    <citation type="journal article" date="2021" name="Open Biol.">
        <title>Shared evolutionary footprints suggest mitochondrial oxidative damage underlies multiple complex I losses in fungi.</title>
        <authorList>
            <person name="Schikora-Tamarit M.A."/>
            <person name="Marcet-Houben M."/>
            <person name="Nosek J."/>
            <person name="Gabaldon T."/>
        </authorList>
    </citation>
    <scope>NUCLEOTIDE SEQUENCE</scope>
    <source>
        <strain evidence="1">NCAIM Y.01608</strain>
    </source>
</reference>
<sequence>MAVNESSTLISLFCSKVRTRAITCFTNFKPFKNSADGFSLTAFNNDSSTEADAFSASRSARYVSKNSCATIPKRTLGSDFLNGISVVSFLQDLLSRWNLSKSSWFSNSKAMMFEIRRSFVYDFSLSITDLNWSKGLWTL</sequence>
<organism evidence="1 2">
    <name type="scientific">Ogataea polymorpha</name>
    <dbReference type="NCBI Taxonomy" id="460523"/>
    <lineage>
        <taxon>Eukaryota</taxon>
        <taxon>Fungi</taxon>
        <taxon>Dikarya</taxon>
        <taxon>Ascomycota</taxon>
        <taxon>Saccharomycotina</taxon>
        <taxon>Pichiomycetes</taxon>
        <taxon>Pichiales</taxon>
        <taxon>Pichiaceae</taxon>
        <taxon>Ogataea</taxon>
    </lineage>
</organism>
<proteinExistence type="predicted"/>
<reference evidence="1" key="2">
    <citation type="submission" date="2021-01" db="EMBL/GenBank/DDBJ databases">
        <authorList>
            <person name="Schikora-Tamarit M.A."/>
        </authorList>
    </citation>
    <scope>NUCLEOTIDE SEQUENCE</scope>
    <source>
        <strain evidence="1">NCAIM Y.01608</strain>
    </source>
</reference>
<dbReference type="EMBL" id="JAEUBD010000983">
    <property type="protein sequence ID" value="KAH3669970.1"/>
    <property type="molecule type" value="Genomic_DNA"/>
</dbReference>
<evidence type="ECO:0000313" key="2">
    <source>
        <dbReference type="Proteomes" id="UP000788993"/>
    </source>
</evidence>
<dbReference type="AlphaFoldDB" id="A0A9P8PE93"/>
<keyword evidence="2" id="KW-1185">Reference proteome</keyword>
<protein>
    <submittedName>
        <fullName evidence="1">Uncharacterized protein</fullName>
    </submittedName>
</protein>
<evidence type="ECO:0000313" key="1">
    <source>
        <dbReference type="EMBL" id="KAH3669970.1"/>
    </source>
</evidence>
<accession>A0A9P8PE93</accession>
<dbReference type="Proteomes" id="UP000788993">
    <property type="component" value="Unassembled WGS sequence"/>
</dbReference>
<name>A0A9P8PE93_9ASCO</name>
<gene>
    <name evidence="1" type="ORF">OGATHE_002783</name>
</gene>